<evidence type="ECO:0000313" key="1">
    <source>
        <dbReference type="EMBL" id="SAY38688.1"/>
    </source>
</evidence>
<proteinExistence type="predicted"/>
<name>A0A171DG69_9SYNE</name>
<protein>
    <submittedName>
        <fullName evidence="1">Uncharacterized protein</fullName>
    </submittedName>
</protein>
<accession>A0A171DG69</accession>
<sequence length="68" mass="7694">MDKELELPVKFFCCYDEQGALIARCQTMADVEVLKKMGRPVVRVAEMTEEESVVCSLTDTPAAFNQDY</sequence>
<gene>
    <name evidence="1" type="ORF">FLM9_602</name>
</gene>
<organism evidence="1 2">
    <name type="scientific">Candidatus Synechococcus spongiarum</name>
    <dbReference type="NCBI Taxonomy" id="431041"/>
    <lineage>
        <taxon>Bacteria</taxon>
        <taxon>Bacillati</taxon>
        <taxon>Cyanobacteriota</taxon>
        <taxon>Cyanophyceae</taxon>
        <taxon>Synechococcales</taxon>
        <taxon>Synechococcaceae</taxon>
        <taxon>Synechococcus</taxon>
    </lineage>
</organism>
<evidence type="ECO:0000313" key="2">
    <source>
        <dbReference type="Proteomes" id="UP000182631"/>
    </source>
</evidence>
<dbReference type="Proteomes" id="UP000182631">
    <property type="component" value="Unassembled WGS sequence"/>
</dbReference>
<dbReference type="AlphaFoldDB" id="A0A171DG69"/>
<keyword evidence="2" id="KW-1185">Reference proteome</keyword>
<dbReference type="EMBL" id="FITM01000070">
    <property type="protein sequence ID" value="SAY38688.1"/>
    <property type="molecule type" value="Genomic_DNA"/>
</dbReference>
<reference evidence="2" key="1">
    <citation type="submission" date="2016-02" db="EMBL/GenBank/DDBJ databases">
        <authorList>
            <person name="liu f."/>
        </authorList>
    </citation>
    <scope>NUCLEOTIDE SEQUENCE [LARGE SCALE GENOMIC DNA]</scope>
</reference>